<organism evidence="2 3">
    <name type="scientific">Chlamydomonas incerta</name>
    <dbReference type="NCBI Taxonomy" id="51695"/>
    <lineage>
        <taxon>Eukaryota</taxon>
        <taxon>Viridiplantae</taxon>
        <taxon>Chlorophyta</taxon>
        <taxon>core chlorophytes</taxon>
        <taxon>Chlorophyceae</taxon>
        <taxon>CS clade</taxon>
        <taxon>Chlamydomonadales</taxon>
        <taxon>Chlamydomonadaceae</taxon>
        <taxon>Chlamydomonas</taxon>
    </lineage>
</organism>
<evidence type="ECO:0000256" key="1">
    <source>
        <dbReference type="SAM" id="MobiDB-lite"/>
    </source>
</evidence>
<accession>A0A835WE43</accession>
<evidence type="ECO:0000313" key="3">
    <source>
        <dbReference type="Proteomes" id="UP000650467"/>
    </source>
</evidence>
<sequence>MISAFAHRAAAALGGLPAASQPSLASLACHGLRTLLRPYRSVHSGACAGTGSHMSDNDPASLSYHKEKALKGETPAFVPQAEGWHETLASVSEAVVKAEQLVDVDTTKVPEKLQALQQHTINLVQQLHHAGEEGMPATQRDAGRDVSESPAHKANLEHTRNSTAGHDPR</sequence>
<proteinExistence type="predicted"/>
<reference evidence="2" key="1">
    <citation type="journal article" date="2020" name="bioRxiv">
        <title>Comparative genomics of Chlamydomonas.</title>
        <authorList>
            <person name="Craig R.J."/>
            <person name="Hasan A.R."/>
            <person name="Ness R.W."/>
            <person name="Keightley P.D."/>
        </authorList>
    </citation>
    <scope>NUCLEOTIDE SEQUENCE</scope>
    <source>
        <strain evidence="2">SAG 7.73</strain>
    </source>
</reference>
<protein>
    <submittedName>
        <fullName evidence="2">Uncharacterized protein</fullName>
    </submittedName>
</protein>
<name>A0A835WE43_CHLIN</name>
<gene>
    <name evidence="2" type="ORF">HXX76_000203</name>
</gene>
<keyword evidence="3" id="KW-1185">Reference proteome</keyword>
<evidence type="ECO:0000313" key="2">
    <source>
        <dbReference type="EMBL" id="KAG2445591.1"/>
    </source>
</evidence>
<dbReference type="AlphaFoldDB" id="A0A835WE43"/>
<feature type="compositionally biased region" description="Basic and acidic residues" evidence="1">
    <location>
        <begin position="141"/>
        <end position="169"/>
    </location>
</feature>
<comment type="caution">
    <text evidence="2">The sequence shown here is derived from an EMBL/GenBank/DDBJ whole genome shotgun (WGS) entry which is preliminary data.</text>
</comment>
<dbReference type="OrthoDB" id="529205at2759"/>
<dbReference type="Proteomes" id="UP000650467">
    <property type="component" value="Unassembled WGS sequence"/>
</dbReference>
<feature type="region of interest" description="Disordered" evidence="1">
    <location>
        <begin position="134"/>
        <end position="169"/>
    </location>
</feature>
<dbReference type="EMBL" id="JAEHOC010000001">
    <property type="protein sequence ID" value="KAG2445591.1"/>
    <property type="molecule type" value="Genomic_DNA"/>
</dbReference>